<dbReference type="Proteomes" id="UP000726737">
    <property type="component" value="Unassembled WGS sequence"/>
</dbReference>
<feature type="compositionally biased region" description="Low complexity" evidence="1">
    <location>
        <begin position="33"/>
        <end position="44"/>
    </location>
</feature>
<feature type="compositionally biased region" description="Low complexity" evidence="1">
    <location>
        <begin position="8"/>
        <end position="21"/>
    </location>
</feature>
<dbReference type="AlphaFoldDB" id="A0A9P6TV14"/>
<sequence>MTMTSEEAAASIASPPVSPLSHSRNNGISTNKSFSPSESTPTFTLPRSTAIIPQDAQQSGHTTSASEVEMMASLDAVLSQKTKTQGTASQEPTSDYYSSSVGGGSDNGHDEDSNERVRAQNQNQAAASAVPTSNHIDQEHDTRDLRETTTPTLEQMGLGGLSELELRMLLQNAYEVIQEKER</sequence>
<accession>A0A9P6TV14</accession>
<evidence type="ECO:0000256" key="1">
    <source>
        <dbReference type="SAM" id="MobiDB-lite"/>
    </source>
</evidence>
<proteinExistence type="predicted"/>
<feature type="compositionally biased region" description="Polar residues" evidence="1">
    <location>
        <begin position="55"/>
        <end position="66"/>
    </location>
</feature>
<gene>
    <name evidence="2" type="ORF">BG011_000959</name>
</gene>
<evidence type="ECO:0000313" key="3">
    <source>
        <dbReference type="Proteomes" id="UP000726737"/>
    </source>
</evidence>
<evidence type="ECO:0000313" key="2">
    <source>
        <dbReference type="EMBL" id="KAG0247763.1"/>
    </source>
</evidence>
<organism evidence="2 3">
    <name type="scientific">Mortierella polycephala</name>
    <dbReference type="NCBI Taxonomy" id="41804"/>
    <lineage>
        <taxon>Eukaryota</taxon>
        <taxon>Fungi</taxon>
        <taxon>Fungi incertae sedis</taxon>
        <taxon>Mucoromycota</taxon>
        <taxon>Mortierellomycotina</taxon>
        <taxon>Mortierellomycetes</taxon>
        <taxon>Mortierellales</taxon>
        <taxon>Mortierellaceae</taxon>
        <taxon>Mortierella</taxon>
    </lineage>
</organism>
<feature type="compositionally biased region" description="Low complexity" evidence="1">
    <location>
        <begin position="119"/>
        <end position="129"/>
    </location>
</feature>
<dbReference type="EMBL" id="JAAAJA010001225">
    <property type="protein sequence ID" value="KAG0247763.1"/>
    <property type="molecule type" value="Genomic_DNA"/>
</dbReference>
<feature type="compositionally biased region" description="Basic and acidic residues" evidence="1">
    <location>
        <begin position="107"/>
        <end position="118"/>
    </location>
</feature>
<protein>
    <submittedName>
        <fullName evidence="2">Uncharacterized protein</fullName>
    </submittedName>
</protein>
<comment type="caution">
    <text evidence="2">The sequence shown here is derived from an EMBL/GenBank/DDBJ whole genome shotgun (WGS) entry which is preliminary data.</text>
</comment>
<feature type="compositionally biased region" description="Basic and acidic residues" evidence="1">
    <location>
        <begin position="136"/>
        <end position="147"/>
    </location>
</feature>
<keyword evidence="3" id="KW-1185">Reference proteome</keyword>
<feature type="compositionally biased region" description="Polar residues" evidence="1">
    <location>
        <begin position="22"/>
        <end position="32"/>
    </location>
</feature>
<feature type="non-terminal residue" evidence="2">
    <location>
        <position position="182"/>
    </location>
</feature>
<feature type="region of interest" description="Disordered" evidence="1">
    <location>
        <begin position="1"/>
        <end position="149"/>
    </location>
</feature>
<dbReference type="OrthoDB" id="9451547at2759"/>
<name>A0A9P6TV14_9FUNG</name>
<feature type="compositionally biased region" description="Polar residues" evidence="1">
    <location>
        <begin position="79"/>
        <end position="93"/>
    </location>
</feature>
<reference evidence="2" key="1">
    <citation type="journal article" date="2020" name="Fungal Divers.">
        <title>Resolving the Mortierellaceae phylogeny through synthesis of multi-gene phylogenetics and phylogenomics.</title>
        <authorList>
            <person name="Vandepol N."/>
            <person name="Liber J."/>
            <person name="Desiro A."/>
            <person name="Na H."/>
            <person name="Kennedy M."/>
            <person name="Barry K."/>
            <person name="Grigoriev I.V."/>
            <person name="Miller A.N."/>
            <person name="O'Donnell K."/>
            <person name="Stajich J.E."/>
            <person name="Bonito G."/>
        </authorList>
    </citation>
    <scope>NUCLEOTIDE SEQUENCE</scope>
    <source>
        <strain evidence="2">KOD948</strain>
    </source>
</reference>